<organism evidence="9 10">
    <name type="scientific">Aquamicrobium zhengzhouense</name>
    <dbReference type="NCBI Taxonomy" id="2781738"/>
    <lineage>
        <taxon>Bacteria</taxon>
        <taxon>Pseudomonadati</taxon>
        <taxon>Pseudomonadota</taxon>
        <taxon>Alphaproteobacteria</taxon>
        <taxon>Hyphomicrobiales</taxon>
        <taxon>Phyllobacteriaceae</taxon>
        <taxon>Aquamicrobium</taxon>
    </lineage>
</organism>
<evidence type="ECO:0000259" key="8">
    <source>
        <dbReference type="Pfam" id="PF00155"/>
    </source>
</evidence>
<keyword evidence="3 7" id="KW-0032">Aminotransferase</keyword>
<proteinExistence type="inferred from homology"/>
<dbReference type="Pfam" id="PF00155">
    <property type="entry name" value="Aminotran_1_2"/>
    <property type="match status" value="1"/>
</dbReference>
<evidence type="ECO:0000256" key="7">
    <source>
        <dbReference type="RuleBase" id="RU000481"/>
    </source>
</evidence>
<comment type="similarity">
    <text evidence="2 7">Belongs to the class-I pyridoxal-phosphate-dependent aminotransferase family.</text>
</comment>
<evidence type="ECO:0000256" key="5">
    <source>
        <dbReference type="ARBA" id="ARBA00022898"/>
    </source>
</evidence>
<comment type="catalytic activity">
    <reaction evidence="6">
        <text>L-aspartate + 2-oxoglutarate = oxaloacetate + L-glutamate</text>
        <dbReference type="Rhea" id="RHEA:21824"/>
        <dbReference type="ChEBI" id="CHEBI:16452"/>
        <dbReference type="ChEBI" id="CHEBI:16810"/>
        <dbReference type="ChEBI" id="CHEBI:29985"/>
        <dbReference type="ChEBI" id="CHEBI:29991"/>
        <dbReference type="EC" id="2.6.1.1"/>
    </reaction>
</comment>
<dbReference type="InterPro" id="IPR015424">
    <property type="entry name" value="PyrdxlP-dep_Trfase"/>
</dbReference>
<comment type="caution">
    <text evidence="9">The sequence shown here is derived from an EMBL/GenBank/DDBJ whole genome shotgun (WGS) entry which is preliminary data.</text>
</comment>
<reference evidence="9 10" key="1">
    <citation type="submission" date="2020-10" db="EMBL/GenBank/DDBJ databases">
        <title>Aquamicrobium zhengzhouensis sp. nov., a exopolysaccharide producing bacterium isolated from farmland soil.</title>
        <authorList>
            <person name="Wang X."/>
        </authorList>
    </citation>
    <scope>NUCLEOTIDE SEQUENCE [LARGE SCALE GENOMIC DNA]</scope>
    <source>
        <strain evidence="10">cd-1</strain>
    </source>
</reference>
<dbReference type="Gene3D" id="3.40.640.10">
    <property type="entry name" value="Type I PLP-dependent aspartate aminotransferase-like (Major domain)"/>
    <property type="match status" value="1"/>
</dbReference>
<dbReference type="EC" id="2.6.1.-" evidence="7"/>
<gene>
    <name evidence="9" type="ORF">IOD40_00530</name>
</gene>
<sequence>MPKLSSRVAGITPSGKDGWEVHFEAMTRKQAGEPIIMLSVGDHDFHTPEATVEACIRELRAGHHHYTQLPGIPRLREAMAEASSACTGVETSSSEILANPGGQAALFAATLAAADPGDHAIIISPYYATYPPTFRSAQVDVSVVDALAEDGFQPRAEAIEAAVKPNTRVILINTPNNPTGAVYSRETLEGIADICRKHDLWLISDEVYWTIAGDREHISPRSLPGMAERTLVVNSMSKSHGMTGWRVGWLTGPESAIETLVSLNLVSTYGLPDFLSRAAIDALENSHGVAKIAARYSSRRTVFLDAVRSMNGISVRGSEGGMYIMLDVSELETDDEAFAWGLLEKEQVAVMPGSSFGQSAAGHIRISLCQPDDLLREAAGRIARFAGTYADQKLERRA</sequence>
<dbReference type="InterPro" id="IPR004839">
    <property type="entry name" value="Aminotransferase_I/II_large"/>
</dbReference>
<dbReference type="PANTHER" id="PTHR46383">
    <property type="entry name" value="ASPARTATE AMINOTRANSFERASE"/>
    <property type="match status" value="1"/>
</dbReference>
<evidence type="ECO:0000256" key="6">
    <source>
        <dbReference type="ARBA" id="ARBA00049185"/>
    </source>
</evidence>
<dbReference type="EMBL" id="JADGMQ010000001">
    <property type="protein sequence ID" value="MBI1619152.1"/>
    <property type="molecule type" value="Genomic_DNA"/>
</dbReference>
<dbReference type="PANTHER" id="PTHR46383:SF1">
    <property type="entry name" value="ASPARTATE AMINOTRANSFERASE"/>
    <property type="match status" value="1"/>
</dbReference>
<dbReference type="RefSeq" id="WP_198473228.1">
    <property type="nucleotide sequence ID" value="NZ_JADGMQ010000001.1"/>
</dbReference>
<evidence type="ECO:0000256" key="4">
    <source>
        <dbReference type="ARBA" id="ARBA00022679"/>
    </source>
</evidence>
<evidence type="ECO:0000313" key="10">
    <source>
        <dbReference type="Proteomes" id="UP000601789"/>
    </source>
</evidence>
<accession>A0ABS0S796</accession>
<dbReference type="Proteomes" id="UP000601789">
    <property type="component" value="Unassembled WGS sequence"/>
</dbReference>
<keyword evidence="4 7" id="KW-0808">Transferase</keyword>
<evidence type="ECO:0000256" key="3">
    <source>
        <dbReference type="ARBA" id="ARBA00022576"/>
    </source>
</evidence>
<dbReference type="InterPro" id="IPR050596">
    <property type="entry name" value="AspAT/PAT-like"/>
</dbReference>
<keyword evidence="10" id="KW-1185">Reference proteome</keyword>
<dbReference type="CDD" id="cd00609">
    <property type="entry name" value="AAT_like"/>
    <property type="match status" value="1"/>
</dbReference>
<evidence type="ECO:0000256" key="2">
    <source>
        <dbReference type="ARBA" id="ARBA00007441"/>
    </source>
</evidence>
<comment type="cofactor">
    <cofactor evidence="1 7">
        <name>pyridoxal 5'-phosphate</name>
        <dbReference type="ChEBI" id="CHEBI:597326"/>
    </cofactor>
</comment>
<dbReference type="InterPro" id="IPR004838">
    <property type="entry name" value="NHTrfase_class1_PyrdxlP-BS"/>
</dbReference>
<dbReference type="InterPro" id="IPR015421">
    <property type="entry name" value="PyrdxlP-dep_Trfase_major"/>
</dbReference>
<feature type="domain" description="Aminotransferase class I/classII large" evidence="8">
    <location>
        <begin position="34"/>
        <end position="382"/>
    </location>
</feature>
<dbReference type="InterPro" id="IPR015422">
    <property type="entry name" value="PyrdxlP-dep_Trfase_small"/>
</dbReference>
<name>A0ABS0S796_9HYPH</name>
<evidence type="ECO:0000313" key="9">
    <source>
        <dbReference type="EMBL" id="MBI1619152.1"/>
    </source>
</evidence>
<dbReference type="PROSITE" id="PS00105">
    <property type="entry name" value="AA_TRANSFER_CLASS_1"/>
    <property type="match status" value="1"/>
</dbReference>
<keyword evidence="5" id="KW-0663">Pyridoxal phosphate</keyword>
<dbReference type="GO" id="GO:0008483">
    <property type="term" value="F:transaminase activity"/>
    <property type="evidence" value="ECO:0007669"/>
    <property type="project" value="UniProtKB-KW"/>
</dbReference>
<dbReference type="SUPFAM" id="SSF53383">
    <property type="entry name" value="PLP-dependent transferases"/>
    <property type="match status" value="1"/>
</dbReference>
<evidence type="ECO:0000256" key="1">
    <source>
        <dbReference type="ARBA" id="ARBA00001933"/>
    </source>
</evidence>
<protein>
    <recommendedName>
        <fullName evidence="7">Aminotransferase</fullName>
        <ecNumber evidence="7">2.6.1.-</ecNumber>
    </recommendedName>
</protein>
<dbReference type="Gene3D" id="3.90.1150.10">
    <property type="entry name" value="Aspartate Aminotransferase, domain 1"/>
    <property type="match status" value="1"/>
</dbReference>